<evidence type="ECO:0000313" key="1">
    <source>
        <dbReference type="EMBL" id="KAK7378265.1"/>
    </source>
</evidence>
<evidence type="ECO:0000313" key="2">
    <source>
        <dbReference type="Proteomes" id="UP001374584"/>
    </source>
</evidence>
<dbReference type="EMBL" id="JAYMYR010000002">
    <property type="protein sequence ID" value="KAK7378265.1"/>
    <property type="molecule type" value="Genomic_DNA"/>
</dbReference>
<sequence>MEGDHFTASVRPVGWELHGQRFHDYKVGYLNSDYHGVLVPGVYVLEVCIRKEHGRERRRNITDNPLVPLPHHTVHHHHKHNDLHIIPGEDPTAGTAPHRTYDNAMIQP</sequence>
<gene>
    <name evidence="1" type="ORF">VNO80_03703</name>
</gene>
<keyword evidence="2" id="KW-1185">Reference proteome</keyword>
<name>A0AAN9NTN9_PHACN</name>
<reference evidence="1 2" key="1">
    <citation type="submission" date="2024-01" db="EMBL/GenBank/DDBJ databases">
        <title>The genomes of 5 underutilized Papilionoideae crops provide insights into root nodulation and disease resistanc.</title>
        <authorList>
            <person name="Jiang F."/>
        </authorList>
    </citation>
    <scope>NUCLEOTIDE SEQUENCE [LARGE SCALE GENOMIC DNA]</scope>
    <source>
        <strain evidence="1">JINMINGXINNONG_FW02</strain>
        <tissue evidence="1">Leaves</tissue>
    </source>
</reference>
<accession>A0AAN9NTN9</accession>
<dbReference type="AlphaFoldDB" id="A0AAN9NTN9"/>
<dbReference type="Proteomes" id="UP001374584">
    <property type="component" value="Unassembled WGS sequence"/>
</dbReference>
<protein>
    <submittedName>
        <fullName evidence="1">Uncharacterized protein</fullName>
    </submittedName>
</protein>
<comment type="caution">
    <text evidence="1">The sequence shown here is derived from an EMBL/GenBank/DDBJ whole genome shotgun (WGS) entry which is preliminary data.</text>
</comment>
<proteinExistence type="predicted"/>
<organism evidence="1 2">
    <name type="scientific">Phaseolus coccineus</name>
    <name type="common">Scarlet runner bean</name>
    <name type="synonym">Phaseolus multiflorus</name>
    <dbReference type="NCBI Taxonomy" id="3886"/>
    <lineage>
        <taxon>Eukaryota</taxon>
        <taxon>Viridiplantae</taxon>
        <taxon>Streptophyta</taxon>
        <taxon>Embryophyta</taxon>
        <taxon>Tracheophyta</taxon>
        <taxon>Spermatophyta</taxon>
        <taxon>Magnoliopsida</taxon>
        <taxon>eudicotyledons</taxon>
        <taxon>Gunneridae</taxon>
        <taxon>Pentapetalae</taxon>
        <taxon>rosids</taxon>
        <taxon>fabids</taxon>
        <taxon>Fabales</taxon>
        <taxon>Fabaceae</taxon>
        <taxon>Papilionoideae</taxon>
        <taxon>50 kb inversion clade</taxon>
        <taxon>NPAAA clade</taxon>
        <taxon>indigoferoid/millettioid clade</taxon>
        <taxon>Phaseoleae</taxon>
        <taxon>Phaseolus</taxon>
    </lineage>
</organism>